<feature type="domain" description="Flagellar basal body rod protein N-terminal" evidence="6">
    <location>
        <begin position="4"/>
        <end position="34"/>
    </location>
</feature>
<evidence type="ECO:0000259" key="9">
    <source>
        <dbReference type="Pfam" id="PF22692"/>
    </source>
</evidence>
<gene>
    <name evidence="10" type="ORF">GCM10011613_32440</name>
</gene>
<feature type="domain" description="Flagellar basal-body/hook protein C-terminal" evidence="7">
    <location>
        <begin position="338"/>
        <end position="379"/>
    </location>
</feature>
<dbReference type="InterPro" id="IPR053967">
    <property type="entry name" value="LlgE_F_G-like_D1"/>
</dbReference>
<sequence>MQSFYNGLGGMLNFSKSLDNVSNNIGNMNTPGFRGNDLFMRGLGGDMQGDGATIGVKVARDQAGDLKQTGVATDLAINGDGLFILKNDSGDIFYSRAGQFKFNEKNVLVDGATGMQVMAINSAGALSKIDISTSKTLSPEATTAIDLLGNLSSTDTSYSLTNVTVYNSVGDKFQLKLDFAKAAAPATNTWNVTVKSASDAVLGTFTTQFGADATPLTGFNSINQTLVLGTSSQTIAFNFGASGSLSGATQLSGTSNLGAMSKDGHAILGLSSLSVDTDGVIQFKYTNGTTKSGQQVGIALFNDPSTLAATHNGMLKANNNTGLKYGKPSNALFGSIQSKSIEMSNVDLTQEFADILIIQRGYQASSRIMSVSNDLLDQLYNSTRSK</sequence>
<dbReference type="NCBIfam" id="TIGR03506">
    <property type="entry name" value="FlgEFG_subfam"/>
    <property type="match status" value="1"/>
</dbReference>
<dbReference type="PANTHER" id="PTHR30435">
    <property type="entry name" value="FLAGELLAR PROTEIN"/>
    <property type="match status" value="1"/>
</dbReference>
<dbReference type="InterPro" id="IPR001444">
    <property type="entry name" value="Flag_bb_rod_N"/>
</dbReference>
<protein>
    <recommendedName>
        <fullName evidence="3 5">Flagellar hook protein FlgE</fullName>
    </recommendedName>
</protein>
<dbReference type="Pfam" id="PF06429">
    <property type="entry name" value="Flg_bbr_C"/>
    <property type="match status" value="1"/>
</dbReference>
<evidence type="ECO:0000313" key="10">
    <source>
        <dbReference type="EMBL" id="GGY84888.1"/>
    </source>
</evidence>
<evidence type="ECO:0000259" key="7">
    <source>
        <dbReference type="Pfam" id="PF06429"/>
    </source>
</evidence>
<evidence type="ECO:0000256" key="4">
    <source>
        <dbReference type="ARBA" id="ARBA00023143"/>
    </source>
</evidence>
<evidence type="ECO:0000313" key="11">
    <source>
        <dbReference type="Proteomes" id="UP000619761"/>
    </source>
</evidence>
<dbReference type="InterPro" id="IPR037058">
    <property type="entry name" value="Falgellar_hook_FlgE_sf"/>
</dbReference>
<keyword evidence="10" id="KW-0282">Flagellum</keyword>
<dbReference type="InterPro" id="IPR037925">
    <property type="entry name" value="FlgE/F/G-like"/>
</dbReference>
<dbReference type="EMBL" id="BMYZ01000003">
    <property type="protein sequence ID" value="GGY84888.1"/>
    <property type="molecule type" value="Genomic_DNA"/>
</dbReference>
<proteinExistence type="inferred from homology"/>
<dbReference type="InterPro" id="IPR020013">
    <property type="entry name" value="Flagellar_FlgE/F/G"/>
</dbReference>
<name>A0ABQ3BBT1_9GAMM</name>
<evidence type="ECO:0000256" key="5">
    <source>
        <dbReference type="RuleBase" id="RU362116"/>
    </source>
</evidence>
<dbReference type="PANTHER" id="PTHR30435:SF1">
    <property type="entry name" value="FLAGELLAR HOOK PROTEIN FLGE"/>
    <property type="match status" value="1"/>
</dbReference>
<accession>A0ABQ3BBT1</accession>
<dbReference type="Pfam" id="PF07559">
    <property type="entry name" value="FlgE_D2"/>
    <property type="match status" value="1"/>
</dbReference>
<keyword evidence="4 5" id="KW-0975">Bacterial flagellum</keyword>
<comment type="caution">
    <text evidence="10">The sequence shown here is derived from an EMBL/GenBank/DDBJ whole genome shotgun (WGS) entry which is preliminary data.</text>
</comment>
<evidence type="ECO:0000256" key="3">
    <source>
        <dbReference type="ARBA" id="ARBA00019015"/>
    </source>
</evidence>
<organism evidence="10 11">
    <name type="scientific">Cellvibrio zantedeschiae</name>
    <dbReference type="NCBI Taxonomy" id="1237077"/>
    <lineage>
        <taxon>Bacteria</taxon>
        <taxon>Pseudomonadati</taxon>
        <taxon>Pseudomonadota</taxon>
        <taxon>Gammaproteobacteria</taxon>
        <taxon>Cellvibrionales</taxon>
        <taxon>Cellvibrionaceae</taxon>
        <taxon>Cellvibrio</taxon>
    </lineage>
</organism>
<comment type="function">
    <text evidence="5">A flexible structure which links the flagellar filament to the drive apparatus in the basal body.</text>
</comment>
<dbReference type="InterPro" id="IPR010930">
    <property type="entry name" value="Flg_bb/hook_C_dom"/>
</dbReference>
<comment type="subcellular location">
    <subcellularLocation>
        <location evidence="1 5">Bacterial flagellum basal body</location>
    </subcellularLocation>
</comment>
<dbReference type="Pfam" id="PF22692">
    <property type="entry name" value="LlgE_F_G_D1"/>
    <property type="match status" value="1"/>
</dbReference>
<dbReference type="RefSeq" id="WP_189420486.1">
    <property type="nucleotide sequence ID" value="NZ_BMYZ01000003.1"/>
</dbReference>
<evidence type="ECO:0000256" key="1">
    <source>
        <dbReference type="ARBA" id="ARBA00004117"/>
    </source>
</evidence>
<evidence type="ECO:0000256" key="2">
    <source>
        <dbReference type="ARBA" id="ARBA00009677"/>
    </source>
</evidence>
<dbReference type="Gene3D" id="2.60.98.20">
    <property type="entry name" value="Flagellar hook protein FlgE"/>
    <property type="match status" value="1"/>
</dbReference>
<comment type="similarity">
    <text evidence="2 5">Belongs to the flagella basal body rod proteins family.</text>
</comment>
<dbReference type="InterPro" id="IPR011491">
    <property type="entry name" value="FlgE_D2"/>
</dbReference>
<evidence type="ECO:0000259" key="8">
    <source>
        <dbReference type="Pfam" id="PF07559"/>
    </source>
</evidence>
<dbReference type="Proteomes" id="UP000619761">
    <property type="component" value="Unassembled WGS sequence"/>
</dbReference>
<dbReference type="SUPFAM" id="SSF117143">
    <property type="entry name" value="Flagellar hook protein flgE"/>
    <property type="match status" value="1"/>
</dbReference>
<reference evidence="11" key="1">
    <citation type="journal article" date="2019" name="Int. J. Syst. Evol. Microbiol.">
        <title>The Global Catalogue of Microorganisms (GCM) 10K type strain sequencing project: providing services to taxonomists for standard genome sequencing and annotation.</title>
        <authorList>
            <consortium name="The Broad Institute Genomics Platform"/>
            <consortium name="The Broad Institute Genome Sequencing Center for Infectious Disease"/>
            <person name="Wu L."/>
            <person name="Ma J."/>
        </authorList>
    </citation>
    <scope>NUCLEOTIDE SEQUENCE [LARGE SCALE GENOMIC DNA]</scope>
    <source>
        <strain evidence="11">KCTC 32239</strain>
    </source>
</reference>
<feature type="domain" description="Flagellar hook protein FlgE D2" evidence="8">
    <location>
        <begin position="153"/>
        <end position="289"/>
    </location>
</feature>
<feature type="domain" description="Flagellar hook protein FlgE/F/G-like D1" evidence="9">
    <location>
        <begin position="76"/>
        <end position="132"/>
    </location>
</feature>
<dbReference type="Pfam" id="PF00460">
    <property type="entry name" value="Flg_bb_rod"/>
    <property type="match status" value="1"/>
</dbReference>
<evidence type="ECO:0000259" key="6">
    <source>
        <dbReference type="Pfam" id="PF00460"/>
    </source>
</evidence>
<keyword evidence="10" id="KW-0969">Cilium</keyword>
<keyword evidence="10" id="KW-0966">Cell projection</keyword>
<keyword evidence="11" id="KW-1185">Reference proteome</keyword>